<dbReference type="Proteomes" id="UP000863257">
    <property type="component" value="Unassembled WGS sequence"/>
</dbReference>
<evidence type="ECO:0000313" key="1">
    <source>
        <dbReference type="EMBL" id="HAS8540979.1"/>
    </source>
</evidence>
<comment type="caution">
    <text evidence="1">The sequence shown here is derived from an EMBL/GenBank/DDBJ whole genome shotgun (WGS) entry which is preliminary data.</text>
</comment>
<proteinExistence type="predicted"/>
<organism evidence="1 2">
    <name type="scientific">Vibrio vulnificus</name>
    <dbReference type="NCBI Taxonomy" id="672"/>
    <lineage>
        <taxon>Bacteria</taxon>
        <taxon>Pseudomonadati</taxon>
        <taxon>Pseudomonadota</taxon>
        <taxon>Gammaproteobacteria</taxon>
        <taxon>Vibrionales</taxon>
        <taxon>Vibrionaceae</taxon>
        <taxon>Vibrio</taxon>
    </lineage>
</organism>
<accession>A0A8H9N1D4</accession>
<evidence type="ECO:0000313" key="2">
    <source>
        <dbReference type="Proteomes" id="UP000863257"/>
    </source>
</evidence>
<dbReference type="EMBL" id="DACRBY010000017">
    <property type="protein sequence ID" value="HAS8540979.1"/>
    <property type="molecule type" value="Genomic_DNA"/>
</dbReference>
<reference evidence="1" key="1">
    <citation type="journal article" date="2018" name="Genome Biol.">
        <title>SKESA: strategic k-mer extension for scrupulous assemblies.</title>
        <authorList>
            <person name="Souvorov A."/>
            <person name="Agarwala R."/>
            <person name="Lipman D.J."/>
        </authorList>
    </citation>
    <scope>NUCLEOTIDE SEQUENCE</scope>
    <source>
        <strain evidence="1">BCW_3452</strain>
    </source>
</reference>
<dbReference type="AlphaFoldDB" id="A0A8H9N1D4"/>
<protein>
    <submittedName>
        <fullName evidence="1">Uncharacterized protein</fullName>
    </submittedName>
</protein>
<reference evidence="1" key="2">
    <citation type="submission" date="2019-01" db="EMBL/GenBank/DDBJ databases">
        <authorList>
            <consortium name="NCBI Pathogen Detection Project"/>
        </authorList>
    </citation>
    <scope>NUCLEOTIDE SEQUENCE</scope>
    <source>
        <strain evidence="1">BCW_3452</strain>
    </source>
</reference>
<sequence length="249" mass="27163">MSISLGASATQTTNNTSQLLSLIESMGVTSESVQAGLSSLLRVEEKQDPSELLDNSSVVESEITHAAISDIEPSIELTKEVVMPKGDIENYANSAHSAASDYINPNGALYLRNVPASSILTFNEDVTLLPKETVVYYNNGKRVYENPLSSGSLVETYCQLRLTHFDAGRRLPSGRSVSVNKVLEESFTETTSDYGDVNLQVVRMDLINPHLKRLVCISNDSSEPLSINDITYETGGAVDIKVRNFIDVI</sequence>
<name>A0A8H9N1D4_VIBVL</name>
<gene>
    <name evidence="1" type="ORF">I7730_14405</name>
</gene>